<dbReference type="InterPro" id="IPR050261">
    <property type="entry name" value="FrsA_esterase"/>
</dbReference>
<dbReference type="Proteomes" id="UP000291236">
    <property type="component" value="Chromosome"/>
</dbReference>
<evidence type="ECO:0000313" key="2">
    <source>
        <dbReference type="EMBL" id="BBH52262.1"/>
    </source>
</evidence>
<dbReference type="PANTHER" id="PTHR22946:SF0">
    <property type="entry name" value="DIENELACTONE HYDROLASE DOMAIN-CONTAINING PROTEIN"/>
    <property type="match status" value="1"/>
</dbReference>
<dbReference type="Pfam" id="PF01738">
    <property type="entry name" value="DLH"/>
    <property type="match status" value="1"/>
</dbReference>
<proteinExistence type="predicted"/>
<keyword evidence="2" id="KW-0378">Hydrolase</keyword>
<dbReference type="KEGG" id="sbf:JCM31447_07020"/>
<organism evidence="2 3">
    <name type="scientific">Fluviispira sanaruensis</name>
    <dbReference type="NCBI Taxonomy" id="2493639"/>
    <lineage>
        <taxon>Bacteria</taxon>
        <taxon>Pseudomonadati</taxon>
        <taxon>Bdellovibrionota</taxon>
        <taxon>Oligoflexia</taxon>
        <taxon>Silvanigrellales</taxon>
        <taxon>Silvanigrellaceae</taxon>
        <taxon>Fluviispira</taxon>
    </lineage>
</organism>
<dbReference type="PANTHER" id="PTHR22946">
    <property type="entry name" value="DIENELACTONE HYDROLASE DOMAIN-CONTAINING PROTEIN-RELATED"/>
    <property type="match status" value="1"/>
</dbReference>
<dbReference type="OrthoDB" id="5290364at2"/>
<protein>
    <submittedName>
        <fullName evidence="2">Dienelactone hydrolase family protein</fullName>
    </submittedName>
</protein>
<dbReference type="Gene3D" id="3.40.50.1820">
    <property type="entry name" value="alpha/beta hydrolase"/>
    <property type="match status" value="1"/>
</dbReference>
<sequence length="235" mass="26310">MKAYDIDYRVEDTICRGYCIEPQAEGRKLPGILMFTDFWGLNSRQKKVAEKWANLGAVVLVADLYGEQKTGTSFEDSGKLMHAAIENEEAFNKRVFAAYELLKKNAMVNNDHLYSIGYCFGGAVSLKLARISEGLRGVISVHGLLTSQIRVPANKKMPKMLILNGARDGMVPDSDIKCFHEEMIACNADFTFVSFGQSTHAFTNLDAAGNTVTAYNYSADKRTDIYVREFLRENF</sequence>
<dbReference type="EMBL" id="AP019368">
    <property type="protein sequence ID" value="BBH52262.1"/>
    <property type="molecule type" value="Genomic_DNA"/>
</dbReference>
<dbReference type="RefSeq" id="WP_130606568.1">
    <property type="nucleotide sequence ID" value="NZ_AP019368.1"/>
</dbReference>
<reference evidence="2 3" key="1">
    <citation type="submission" date="2018-12" db="EMBL/GenBank/DDBJ databases">
        <title>Rubrispira sanarue gen. nov., sp., nov., a member of the order Silvanigrellales, isolated from a brackish lake in Hamamatsu Japan.</title>
        <authorList>
            <person name="Maejima Y."/>
            <person name="Iino T."/>
            <person name="Muraguchi Y."/>
            <person name="Fukuda K."/>
            <person name="Nojiri H."/>
            <person name="Ohkuma M."/>
            <person name="Moriuchi R."/>
            <person name="Dohra H."/>
            <person name="Kimbara K."/>
            <person name="Shintani M."/>
        </authorList>
    </citation>
    <scope>NUCLEOTIDE SEQUENCE [LARGE SCALE GENOMIC DNA]</scope>
    <source>
        <strain evidence="2 3">RF1110005</strain>
    </source>
</reference>
<dbReference type="SUPFAM" id="SSF53474">
    <property type="entry name" value="alpha/beta-Hydrolases"/>
    <property type="match status" value="1"/>
</dbReference>
<keyword evidence="3" id="KW-1185">Reference proteome</keyword>
<evidence type="ECO:0000313" key="3">
    <source>
        <dbReference type="Proteomes" id="UP000291236"/>
    </source>
</evidence>
<dbReference type="InterPro" id="IPR002925">
    <property type="entry name" value="Dienelactn_hydro"/>
</dbReference>
<feature type="domain" description="Dienelactone hydrolase" evidence="1">
    <location>
        <begin position="16"/>
        <end position="232"/>
    </location>
</feature>
<name>A0A4P2VTQ5_FLUSA</name>
<gene>
    <name evidence="2" type="ORF">JCM31447_07020</name>
</gene>
<dbReference type="GO" id="GO:0016787">
    <property type="term" value="F:hydrolase activity"/>
    <property type="evidence" value="ECO:0007669"/>
    <property type="project" value="UniProtKB-KW"/>
</dbReference>
<accession>A0A4P2VTQ5</accession>
<evidence type="ECO:0000259" key="1">
    <source>
        <dbReference type="Pfam" id="PF01738"/>
    </source>
</evidence>
<dbReference type="AlphaFoldDB" id="A0A4P2VTQ5"/>
<dbReference type="InterPro" id="IPR029058">
    <property type="entry name" value="AB_hydrolase_fold"/>
</dbReference>